<evidence type="ECO:0000313" key="8">
    <source>
        <dbReference type="EMBL" id="OKH93786.1"/>
    </source>
</evidence>
<gene>
    <name evidence="8" type="ORF">AB852_19390</name>
</gene>
<evidence type="ECO:0000256" key="2">
    <source>
        <dbReference type="ARBA" id="ARBA00011738"/>
    </source>
</evidence>
<evidence type="ECO:0000256" key="1">
    <source>
        <dbReference type="ARBA" id="ARBA00005531"/>
    </source>
</evidence>
<dbReference type="Gene3D" id="3.40.47.10">
    <property type="match status" value="2"/>
</dbReference>
<comment type="caution">
    <text evidence="8">The sequence shown here is derived from an EMBL/GenBank/DDBJ whole genome shotgun (WGS) entry which is preliminary data.</text>
</comment>
<dbReference type="InterPro" id="IPR012328">
    <property type="entry name" value="Chalcone/stilbene_synt_C"/>
</dbReference>
<organism evidence="8 9">
    <name type="scientific">Streptomyces uncialis</name>
    <dbReference type="NCBI Taxonomy" id="1048205"/>
    <lineage>
        <taxon>Bacteria</taxon>
        <taxon>Bacillati</taxon>
        <taxon>Actinomycetota</taxon>
        <taxon>Actinomycetes</taxon>
        <taxon>Kitasatosporales</taxon>
        <taxon>Streptomycetaceae</taxon>
        <taxon>Streptomyces</taxon>
    </lineage>
</organism>
<reference evidence="8 9" key="1">
    <citation type="submission" date="2015-06" db="EMBL/GenBank/DDBJ databases">
        <title>Cloning and characterization of the uncialamcin biosynthetic gene cluster.</title>
        <authorList>
            <person name="Yan X."/>
            <person name="Huang T."/>
            <person name="Ge H."/>
            <person name="Shen B."/>
        </authorList>
    </citation>
    <scope>NUCLEOTIDE SEQUENCE [LARGE SCALE GENOMIC DNA]</scope>
    <source>
        <strain evidence="8 9">DCA2648</strain>
    </source>
</reference>
<feature type="domain" description="Chalcone/stilbene synthase C-terminal" evidence="7">
    <location>
        <begin position="212"/>
        <end position="342"/>
    </location>
</feature>
<dbReference type="InterPro" id="IPR016039">
    <property type="entry name" value="Thiolase-like"/>
</dbReference>
<dbReference type="InterPro" id="IPR011141">
    <property type="entry name" value="Polyketide_synthase_type-III"/>
</dbReference>
<evidence type="ECO:0000313" key="9">
    <source>
        <dbReference type="Proteomes" id="UP000186455"/>
    </source>
</evidence>
<dbReference type="CDD" id="cd00831">
    <property type="entry name" value="CHS_like"/>
    <property type="match status" value="1"/>
</dbReference>
<evidence type="ECO:0000256" key="3">
    <source>
        <dbReference type="ARBA" id="ARBA00022679"/>
    </source>
</evidence>
<evidence type="ECO:0000256" key="5">
    <source>
        <dbReference type="PIRSR" id="PIRSR000451-1"/>
    </source>
</evidence>
<dbReference type="RefSeq" id="WP_073790530.1">
    <property type="nucleotide sequence ID" value="NZ_CP109290.1"/>
</dbReference>
<dbReference type="FunFam" id="3.40.47.10:FF:000040">
    <property type="entry name" value="Type III polyketide synthase"/>
    <property type="match status" value="1"/>
</dbReference>
<feature type="domain" description="Chalcone/stilbene synthase N-terminal" evidence="6">
    <location>
        <begin position="10"/>
        <end position="197"/>
    </location>
</feature>
<keyword evidence="9" id="KW-1185">Reference proteome</keyword>
<dbReference type="AlphaFoldDB" id="A0A1Q4V7H9"/>
<dbReference type="GO" id="GO:0030639">
    <property type="term" value="P:polyketide biosynthetic process"/>
    <property type="evidence" value="ECO:0007669"/>
    <property type="project" value="TreeGrafter"/>
</dbReference>
<dbReference type="GO" id="GO:0016747">
    <property type="term" value="F:acyltransferase activity, transferring groups other than amino-acyl groups"/>
    <property type="evidence" value="ECO:0007669"/>
    <property type="project" value="InterPro"/>
</dbReference>
<dbReference type="PANTHER" id="PTHR11877:SF99">
    <property type="entry name" value="1,3,6,8-TETRAHYDROXYNAPHTHALENE SYNTHASE"/>
    <property type="match status" value="1"/>
</dbReference>
<dbReference type="EMBL" id="LFBV01000004">
    <property type="protein sequence ID" value="OKH93786.1"/>
    <property type="molecule type" value="Genomic_DNA"/>
</dbReference>
<dbReference type="PANTHER" id="PTHR11877">
    <property type="entry name" value="HYDROXYMETHYLGLUTARYL-COA SYNTHASE"/>
    <property type="match status" value="1"/>
</dbReference>
<dbReference type="PIRSF" id="PIRSF000451">
    <property type="entry name" value="PKS_III"/>
    <property type="match status" value="1"/>
</dbReference>
<dbReference type="InterPro" id="IPR001099">
    <property type="entry name" value="Chalcone/stilbene_synt_N"/>
</dbReference>
<sequence>MATLCRPEVAVPEHVVTAEETLDLARTLHAGHPQLELALRLIANTGVRTRHLVRPLEETLRHPGFEERNLRYEKEAKRRLPEVIDRALAHARLGTADIDMIVYVSCTGFMMPSMTAHLINGMGFRSDTRQLPVSQLGCAGGGAAVNRAHDFVTAYPDRNVLIVACEFCSLLYQPTDLGVGSLLSNGLFGDAMAAVVVRGQGGHGIRLEHNGSHLVPGTEDWISYAVRDTGFHFQLDKRVPGTMAVLAPAMRRMAAPFAWDITGLDFYLVHAGGPRILDDLGRQLGLPPETFRHSRATLTERGNIASAVVFDALDRLFTEGGPPPGARGLLAGFGPGITAEIALGHWSVPAPVTGAVSAEAGALTGAAAGFPAPREQEPPRGAAVVV</sequence>
<dbReference type="Pfam" id="PF00195">
    <property type="entry name" value="Chal_sti_synt_N"/>
    <property type="match status" value="1"/>
</dbReference>
<evidence type="ECO:0000259" key="7">
    <source>
        <dbReference type="Pfam" id="PF02797"/>
    </source>
</evidence>
<evidence type="ECO:0000256" key="4">
    <source>
        <dbReference type="ARBA" id="ARBA00023315"/>
    </source>
</evidence>
<dbReference type="Proteomes" id="UP000186455">
    <property type="component" value="Unassembled WGS sequence"/>
</dbReference>
<protein>
    <submittedName>
        <fullName evidence="8">Polyketide synthase</fullName>
    </submittedName>
</protein>
<comment type="similarity">
    <text evidence="1">Belongs to the thiolase-like superfamily. Chalcone/stilbene synthases family.</text>
</comment>
<accession>A0A1Q4V7H9</accession>
<dbReference type="STRING" id="1048205.AB852_19390"/>
<keyword evidence="4" id="KW-0012">Acyltransferase</keyword>
<dbReference type="SUPFAM" id="SSF53901">
    <property type="entry name" value="Thiolase-like"/>
    <property type="match status" value="2"/>
</dbReference>
<evidence type="ECO:0000259" key="6">
    <source>
        <dbReference type="Pfam" id="PF00195"/>
    </source>
</evidence>
<name>A0A1Q4V7H9_9ACTN</name>
<keyword evidence="3" id="KW-0808">Transferase</keyword>
<proteinExistence type="inferred from homology"/>
<dbReference type="Pfam" id="PF02797">
    <property type="entry name" value="Chal_sti_synt_C"/>
    <property type="match status" value="1"/>
</dbReference>
<feature type="active site" description="Acyl-thioester intermediate" evidence="5">
    <location>
        <position position="138"/>
    </location>
</feature>
<comment type="subunit">
    <text evidence="2">Homodimer.</text>
</comment>